<gene>
    <name evidence="6" type="ORF">BVC80_8773g10</name>
</gene>
<accession>A0A200QSF8</accession>
<name>A0A200QSF8_MACCD</name>
<dbReference type="AlphaFoldDB" id="A0A200QSF8"/>
<evidence type="ECO:0000256" key="1">
    <source>
        <dbReference type="ARBA" id="ARBA00004123"/>
    </source>
</evidence>
<dbReference type="PANTHER" id="PTHR13408">
    <property type="entry name" value="DNA-DIRECTED RNA POLYMERASE III"/>
    <property type="match status" value="1"/>
</dbReference>
<evidence type="ECO:0000256" key="5">
    <source>
        <dbReference type="SAM" id="MobiDB-lite"/>
    </source>
</evidence>
<evidence type="ECO:0000256" key="4">
    <source>
        <dbReference type="ARBA" id="ARBA00023242"/>
    </source>
</evidence>
<sequence length="175" mass="18724">MKSYGTPKRAASILPELLDDEEFGEASADMAYEEDTLNPALELGLMEESEDARMVFLQLPASLPLMKRSATAESNETAGSSRPSKPVDHLEKGCSLEELPPGFMGKLLVHKSGAVKLKLGDTLYDVSPGSDCTFANDVVAINTEGKQCCSVGELNKRAVVTPDVDSLLTSMANLD</sequence>
<organism evidence="6 7">
    <name type="scientific">Macleaya cordata</name>
    <name type="common">Five-seeded plume-poppy</name>
    <name type="synonym">Bocconia cordata</name>
    <dbReference type="NCBI Taxonomy" id="56857"/>
    <lineage>
        <taxon>Eukaryota</taxon>
        <taxon>Viridiplantae</taxon>
        <taxon>Streptophyta</taxon>
        <taxon>Embryophyta</taxon>
        <taxon>Tracheophyta</taxon>
        <taxon>Spermatophyta</taxon>
        <taxon>Magnoliopsida</taxon>
        <taxon>Ranunculales</taxon>
        <taxon>Papaveraceae</taxon>
        <taxon>Papaveroideae</taxon>
        <taxon>Macleaya</taxon>
    </lineage>
</organism>
<proteinExistence type="predicted"/>
<dbReference type="PANTHER" id="PTHR13408:SF0">
    <property type="entry name" value="DNA-DIRECTED RNA POLYMERASE III SUBUNIT RPC4"/>
    <property type="match status" value="1"/>
</dbReference>
<dbReference type="OrthoDB" id="5836119at2759"/>
<comment type="subcellular location">
    <subcellularLocation>
        <location evidence="1">Nucleus</location>
    </subcellularLocation>
</comment>
<dbReference type="GO" id="GO:0042797">
    <property type="term" value="P:tRNA transcription by RNA polymerase III"/>
    <property type="evidence" value="ECO:0007669"/>
    <property type="project" value="TreeGrafter"/>
</dbReference>
<evidence type="ECO:0000256" key="2">
    <source>
        <dbReference type="ARBA" id="ARBA00022478"/>
    </source>
</evidence>
<dbReference type="GO" id="GO:0003677">
    <property type="term" value="F:DNA binding"/>
    <property type="evidence" value="ECO:0007669"/>
    <property type="project" value="InterPro"/>
</dbReference>
<dbReference type="GO" id="GO:0005666">
    <property type="term" value="C:RNA polymerase III complex"/>
    <property type="evidence" value="ECO:0007669"/>
    <property type="project" value="InterPro"/>
</dbReference>
<dbReference type="Proteomes" id="UP000195402">
    <property type="component" value="Unassembled WGS sequence"/>
</dbReference>
<dbReference type="EMBL" id="MVGT01001148">
    <property type="protein sequence ID" value="OVA13380.1"/>
    <property type="molecule type" value="Genomic_DNA"/>
</dbReference>
<keyword evidence="7" id="KW-1185">Reference proteome</keyword>
<feature type="compositionally biased region" description="Polar residues" evidence="5">
    <location>
        <begin position="71"/>
        <end position="83"/>
    </location>
</feature>
<reference evidence="6 7" key="1">
    <citation type="journal article" date="2017" name="Mol. Plant">
        <title>The Genome of Medicinal Plant Macleaya cordata Provides New Insights into Benzylisoquinoline Alkaloids Metabolism.</title>
        <authorList>
            <person name="Liu X."/>
            <person name="Liu Y."/>
            <person name="Huang P."/>
            <person name="Ma Y."/>
            <person name="Qing Z."/>
            <person name="Tang Q."/>
            <person name="Cao H."/>
            <person name="Cheng P."/>
            <person name="Zheng Y."/>
            <person name="Yuan Z."/>
            <person name="Zhou Y."/>
            <person name="Liu J."/>
            <person name="Tang Z."/>
            <person name="Zhuo Y."/>
            <person name="Zhang Y."/>
            <person name="Yu L."/>
            <person name="Huang J."/>
            <person name="Yang P."/>
            <person name="Peng Q."/>
            <person name="Zhang J."/>
            <person name="Jiang W."/>
            <person name="Zhang Z."/>
            <person name="Lin K."/>
            <person name="Ro D.K."/>
            <person name="Chen X."/>
            <person name="Xiong X."/>
            <person name="Shang Y."/>
            <person name="Huang S."/>
            <person name="Zeng J."/>
        </authorList>
    </citation>
    <scope>NUCLEOTIDE SEQUENCE [LARGE SCALE GENOMIC DNA]</scope>
    <source>
        <strain evidence="7">cv. BLH2017</strain>
        <tissue evidence="6">Root</tissue>
    </source>
</reference>
<keyword evidence="4" id="KW-0539">Nucleus</keyword>
<dbReference type="Pfam" id="PF05132">
    <property type="entry name" value="RNA_pol_Rpc4"/>
    <property type="match status" value="1"/>
</dbReference>
<dbReference type="InParanoid" id="A0A200QSF8"/>
<comment type="caution">
    <text evidence="6">The sequence shown here is derived from an EMBL/GenBank/DDBJ whole genome shotgun (WGS) entry which is preliminary data.</text>
</comment>
<evidence type="ECO:0000256" key="3">
    <source>
        <dbReference type="ARBA" id="ARBA00023163"/>
    </source>
</evidence>
<feature type="region of interest" description="Disordered" evidence="5">
    <location>
        <begin position="68"/>
        <end position="89"/>
    </location>
</feature>
<evidence type="ECO:0000313" key="7">
    <source>
        <dbReference type="Proteomes" id="UP000195402"/>
    </source>
</evidence>
<keyword evidence="2" id="KW-0240">DNA-directed RNA polymerase</keyword>
<dbReference type="OMA" id="DMAYEED"/>
<dbReference type="InterPro" id="IPR007811">
    <property type="entry name" value="RPC4"/>
</dbReference>
<protein>
    <submittedName>
        <fullName evidence="6">RNA polymerase III Rpc4</fullName>
    </submittedName>
</protein>
<keyword evidence="3" id="KW-0804">Transcription</keyword>
<dbReference type="STRING" id="56857.A0A200QSF8"/>
<evidence type="ECO:0000313" key="6">
    <source>
        <dbReference type="EMBL" id="OVA13380.1"/>
    </source>
</evidence>